<keyword evidence="5 7" id="KW-1133">Transmembrane helix</keyword>
<gene>
    <name evidence="9" type="ORF">ETSY2_44980</name>
</gene>
<evidence type="ECO:0000259" key="8">
    <source>
        <dbReference type="PROSITE" id="PS50928"/>
    </source>
</evidence>
<evidence type="ECO:0000256" key="3">
    <source>
        <dbReference type="ARBA" id="ARBA00022475"/>
    </source>
</evidence>
<comment type="similarity">
    <text evidence="7">Belongs to the binding-protein-dependent transport system permease family.</text>
</comment>
<dbReference type="Proteomes" id="UP000019140">
    <property type="component" value="Unassembled WGS sequence"/>
</dbReference>
<dbReference type="PANTHER" id="PTHR30193">
    <property type="entry name" value="ABC TRANSPORTER PERMEASE PROTEIN"/>
    <property type="match status" value="1"/>
</dbReference>
<proteinExistence type="inferred from homology"/>
<feature type="domain" description="ABC transmembrane type-1" evidence="8">
    <location>
        <begin position="94"/>
        <end position="301"/>
    </location>
</feature>
<protein>
    <recommendedName>
        <fullName evidence="8">ABC transmembrane type-1 domain-containing protein</fullName>
    </recommendedName>
</protein>
<dbReference type="GO" id="GO:0055085">
    <property type="term" value="P:transmembrane transport"/>
    <property type="evidence" value="ECO:0007669"/>
    <property type="project" value="InterPro"/>
</dbReference>
<feature type="transmembrane region" description="Helical" evidence="7">
    <location>
        <begin position="225"/>
        <end position="244"/>
    </location>
</feature>
<dbReference type="PROSITE" id="PS50928">
    <property type="entry name" value="ABC_TM1"/>
    <property type="match status" value="1"/>
</dbReference>
<evidence type="ECO:0000313" key="9">
    <source>
        <dbReference type="EMBL" id="ETW97239.1"/>
    </source>
</evidence>
<keyword evidence="3" id="KW-1003">Cell membrane</keyword>
<keyword evidence="4 7" id="KW-0812">Transmembrane</keyword>
<evidence type="ECO:0000256" key="1">
    <source>
        <dbReference type="ARBA" id="ARBA00004651"/>
    </source>
</evidence>
<evidence type="ECO:0000256" key="6">
    <source>
        <dbReference type="ARBA" id="ARBA00023136"/>
    </source>
</evidence>
<dbReference type="GO" id="GO:0005886">
    <property type="term" value="C:plasma membrane"/>
    <property type="evidence" value="ECO:0007669"/>
    <property type="project" value="UniProtKB-SubCell"/>
</dbReference>
<dbReference type="PANTHER" id="PTHR30193:SF37">
    <property type="entry name" value="INNER MEMBRANE ABC TRANSPORTER PERMEASE PROTEIN YCJO"/>
    <property type="match status" value="1"/>
</dbReference>
<keyword evidence="6 7" id="KW-0472">Membrane</keyword>
<dbReference type="InterPro" id="IPR000515">
    <property type="entry name" value="MetI-like"/>
</dbReference>
<feature type="transmembrane region" description="Helical" evidence="7">
    <location>
        <begin position="98"/>
        <end position="119"/>
    </location>
</feature>
<dbReference type="InterPro" id="IPR035906">
    <property type="entry name" value="MetI-like_sf"/>
</dbReference>
<evidence type="ECO:0000256" key="7">
    <source>
        <dbReference type="RuleBase" id="RU363032"/>
    </source>
</evidence>
<keyword evidence="2 7" id="KW-0813">Transport</keyword>
<feature type="transmembrane region" description="Helical" evidence="7">
    <location>
        <begin position="32"/>
        <end position="59"/>
    </location>
</feature>
<name>W4LH43_9BACT</name>
<evidence type="ECO:0000256" key="5">
    <source>
        <dbReference type="ARBA" id="ARBA00022989"/>
    </source>
</evidence>
<feature type="transmembrane region" description="Helical" evidence="7">
    <location>
        <begin position="131"/>
        <end position="152"/>
    </location>
</feature>
<reference evidence="9 10" key="1">
    <citation type="journal article" date="2014" name="Nature">
        <title>An environmental bacterial taxon with a large and distinct metabolic repertoire.</title>
        <authorList>
            <person name="Wilson M.C."/>
            <person name="Mori T."/>
            <person name="Ruckert C."/>
            <person name="Uria A.R."/>
            <person name="Helf M.J."/>
            <person name="Takada K."/>
            <person name="Gernert C."/>
            <person name="Steffens U.A."/>
            <person name="Heycke N."/>
            <person name="Schmitt S."/>
            <person name="Rinke C."/>
            <person name="Helfrich E.J."/>
            <person name="Brachmann A.O."/>
            <person name="Gurgui C."/>
            <person name="Wakimoto T."/>
            <person name="Kracht M."/>
            <person name="Crusemann M."/>
            <person name="Hentschel U."/>
            <person name="Abe I."/>
            <person name="Matsunaga S."/>
            <person name="Kalinowski J."/>
            <person name="Takeyama H."/>
            <person name="Piel J."/>
        </authorList>
    </citation>
    <scope>NUCLEOTIDE SEQUENCE [LARGE SCALE GENOMIC DNA]</scope>
    <source>
        <strain evidence="10">TSY2</strain>
    </source>
</reference>
<dbReference type="Gene3D" id="1.10.3720.10">
    <property type="entry name" value="MetI-like"/>
    <property type="match status" value="1"/>
</dbReference>
<dbReference type="AlphaFoldDB" id="W4LH43"/>
<feature type="transmembrane region" description="Helical" evidence="7">
    <location>
        <begin position="184"/>
        <end position="205"/>
    </location>
</feature>
<dbReference type="CDD" id="cd06261">
    <property type="entry name" value="TM_PBP2"/>
    <property type="match status" value="1"/>
</dbReference>
<comment type="subcellular location">
    <subcellularLocation>
        <location evidence="1 7">Cell membrane</location>
        <topology evidence="1 7">Multi-pass membrane protein</topology>
    </subcellularLocation>
</comment>
<dbReference type="EMBL" id="AZHX01002084">
    <property type="protein sequence ID" value="ETW97239.1"/>
    <property type="molecule type" value="Genomic_DNA"/>
</dbReference>
<sequence length="301" mass="33961">MTTEHVKAAAPFFERIGDPLSLKHRVLRWLDLNLAIVFNLPTVGFLVALIAFPVGLVLWTSLTDWQLVTNQSPQFIGLTNYVRMWTEERWLNGIFNTFYFAACTVLGQLILGMATALLFNRQFAAKAFYRSIWMMPMISMSVAISLVWAILFNNTYGLLNYVLTGMGLPGIEWVTSPQWVMPSLIIVGIWQHTPFMTLLLLAGLQSLPTDPFEAARIDGASKWQVLVNVTLPLMQGHIMVALILRSIFAMKEFDTIMAITEGGPNYASETMNMNIYFNAFEYGYMGASSAKGVLFFTFHRI</sequence>
<evidence type="ECO:0000256" key="2">
    <source>
        <dbReference type="ARBA" id="ARBA00022448"/>
    </source>
</evidence>
<evidence type="ECO:0000256" key="4">
    <source>
        <dbReference type="ARBA" id="ARBA00022692"/>
    </source>
</evidence>
<dbReference type="HOGENOM" id="CLU_016047_0_3_7"/>
<dbReference type="SUPFAM" id="SSF161098">
    <property type="entry name" value="MetI-like"/>
    <property type="match status" value="1"/>
</dbReference>
<comment type="caution">
    <text evidence="9">The sequence shown here is derived from an EMBL/GenBank/DDBJ whole genome shotgun (WGS) entry which is preliminary data.</text>
</comment>
<keyword evidence="10" id="KW-1185">Reference proteome</keyword>
<accession>W4LH43</accession>
<evidence type="ECO:0000313" key="10">
    <source>
        <dbReference type="Proteomes" id="UP000019140"/>
    </source>
</evidence>
<organism evidence="9 10">
    <name type="scientific">Candidatus Entotheonella gemina</name>
    <dbReference type="NCBI Taxonomy" id="1429439"/>
    <lineage>
        <taxon>Bacteria</taxon>
        <taxon>Pseudomonadati</taxon>
        <taxon>Nitrospinota/Tectimicrobiota group</taxon>
        <taxon>Candidatus Tectimicrobiota</taxon>
        <taxon>Candidatus Entotheonellia</taxon>
        <taxon>Candidatus Entotheonellales</taxon>
        <taxon>Candidatus Entotheonellaceae</taxon>
        <taxon>Candidatus Entotheonella</taxon>
    </lineage>
</organism>
<dbReference type="InterPro" id="IPR051393">
    <property type="entry name" value="ABC_transporter_permease"/>
</dbReference>
<dbReference type="Pfam" id="PF00528">
    <property type="entry name" value="BPD_transp_1"/>
    <property type="match status" value="1"/>
</dbReference>